<dbReference type="PATRIC" id="fig|1735161.3.peg.586"/>
<evidence type="ECO:0000256" key="6">
    <source>
        <dbReference type="ARBA" id="ARBA00022741"/>
    </source>
</evidence>
<comment type="subcellular location">
    <subcellularLocation>
        <location evidence="1 9 10">Cytoplasm</location>
    </subcellularLocation>
</comment>
<dbReference type="STRING" id="1735162.PeribacterB2_0600"/>
<dbReference type="Gene3D" id="1.20.1050.90">
    <property type="entry name" value="RecF/RecN/SMC, N-terminal domain"/>
    <property type="match status" value="1"/>
</dbReference>
<evidence type="ECO:0000256" key="3">
    <source>
        <dbReference type="ARBA" id="ARBA00020170"/>
    </source>
</evidence>
<feature type="binding site" evidence="9">
    <location>
        <begin position="31"/>
        <end position="38"/>
    </location>
    <ligand>
        <name>ATP</name>
        <dbReference type="ChEBI" id="CHEBI:30616"/>
    </ligand>
</feature>
<dbReference type="GO" id="GO:0000731">
    <property type="term" value="P:DNA synthesis involved in DNA repair"/>
    <property type="evidence" value="ECO:0007669"/>
    <property type="project" value="TreeGrafter"/>
</dbReference>
<accession>A0A0S1SLE7</accession>
<keyword evidence="8 9" id="KW-0238">DNA-binding</keyword>
<dbReference type="Gene3D" id="3.40.50.300">
    <property type="entry name" value="P-loop containing nucleotide triphosphate hydrolases"/>
    <property type="match status" value="1"/>
</dbReference>
<evidence type="ECO:0000256" key="4">
    <source>
        <dbReference type="ARBA" id="ARBA00022490"/>
    </source>
</evidence>
<accession>A0A0S1SME9</accession>
<dbReference type="KEGG" id="prf:PeribacterA2_0601"/>
<dbReference type="GO" id="GO:0003697">
    <property type="term" value="F:single-stranded DNA binding"/>
    <property type="evidence" value="ECO:0007669"/>
    <property type="project" value="UniProtKB-UniRule"/>
</dbReference>
<comment type="similarity">
    <text evidence="2 9 10">Belongs to the RecF family.</text>
</comment>
<evidence type="ECO:0000313" key="12">
    <source>
        <dbReference type="EMBL" id="ALM13282.1"/>
    </source>
</evidence>
<keyword evidence="4 9" id="KW-0963">Cytoplasm</keyword>
<keyword evidence="9 10" id="KW-0742">SOS response</keyword>
<dbReference type="PANTHER" id="PTHR32182:SF0">
    <property type="entry name" value="DNA REPLICATION AND REPAIR PROTEIN RECF"/>
    <property type="match status" value="1"/>
</dbReference>
<dbReference type="Proteomes" id="UP000069135">
    <property type="component" value="Chromosome"/>
</dbReference>
<dbReference type="GO" id="GO:0006302">
    <property type="term" value="P:double-strand break repair"/>
    <property type="evidence" value="ECO:0007669"/>
    <property type="project" value="TreeGrafter"/>
</dbReference>
<dbReference type="InterPro" id="IPR003395">
    <property type="entry name" value="RecF/RecN/SMC_N"/>
</dbReference>
<evidence type="ECO:0000256" key="1">
    <source>
        <dbReference type="ARBA" id="ARBA00004496"/>
    </source>
</evidence>
<gene>
    <name evidence="9" type="primary">recF</name>
    <name evidence="12" type="ORF">PeribacterD1_0601</name>
</gene>
<evidence type="ECO:0000256" key="2">
    <source>
        <dbReference type="ARBA" id="ARBA00008016"/>
    </source>
</evidence>
<evidence type="ECO:0000259" key="11">
    <source>
        <dbReference type="Pfam" id="PF02463"/>
    </source>
</evidence>
<dbReference type="PANTHER" id="PTHR32182">
    <property type="entry name" value="DNA REPLICATION AND REPAIR PROTEIN RECF"/>
    <property type="match status" value="1"/>
</dbReference>
<reference evidence="12 13" key="2">
    <citation type="journal article" date="2016" name="PeerJ">
        <title>Analysis of five complete genome sequences for members of the class Peribacteria in the recently recognized Peregrinibacteria bacterial phylum.</title>
        <authorList>
            <person name="Anantharaman K."/>
            <person name="Brown C.T."/>
            <person name="Burstein D."/>
            <person name="Castelle C.J."/>
            <person name="Probst A.J."/>
            <person name="Thomas B.C."/>
            <person name="Williams K.H."/>
            <person name="Banfield J.F."/>
        </authorList>
    </citation>
    <scope>NUCLEOTIDE SEQUENCE [LARGE SCALE GENOMIC DNA]</scope>
    <source>
        <strain evidence="12">RIFOXYD1_FULL_PER-ii_59_16</strain>
    </source>
</reference>
<dbReference type="Pfam" id="PF02463">
    <property type="entry name" value="SMC_N"/>
    <property type="match status" value="1"/>
</dbReference>
<keyword evidence="7 9" id="KW-0067">ATP-binding</keyword>
<keyword evidence="9 10" id="KW-0234">DNA repair</keyword>
<evidence type="ECO:0000256" key="10">
    <source>
        <dbReference type="RuleBase" id="RU000578"/>
    </source>
</evidence>
<dbReference type="GO" id="GO:0006260">
    <property type="term" value="P:DNA replication"/>
    <property type="evidence" value="ECO:0007669"/>
    <property type="project" value="UniProtKB-UniRule"/>
</dbReference>
<dbReference type="InterPro" id="IPR027417">
    <property type="entry name" value="P-loop_NTPase"/>
</dbReference>
<protein>
    <recommendedName>
        <fullName evidence="3 9">DNA replication and repair protein RecF</fullName>
    </recommendedName>
</protein>
<evidence type="ECO:0000313" key="13">
    <source>
        <dbReference type="Proteomes" id="UP000069135"/>
    </source>
</evidence>
<dbReference type="GO" id="GO:0005737">
    <property type="term" value="C:cytoplasm"/>
    <property type="evidence" value="ECO:0007669"/>
    <property type="project" value="UniProtKB-SubCell"/>
</dbReference>
<dbReference type="EMBL" id="CP013065">
    <property type="protein sequence ID" value="ALM13282.1"/>
    <property type="molecule type" value="Genomic_DNA"/>
</dbReference>
<dbReference type="AlphaFoldDB" id="A0A0S1SLE7"/>
<evidence type="ECO:0000256" key="9">
    <source>
        <dbReference type="HAMAP-Rule" id="MF_00365"/>
    </source>
</evidence>
<accession>A0A0S1SUV4</accession>
<comment type="function">
    <text evidence="9 10">The RecF protein is involved in DNA metabolism; it is required for DNA replication and normal SOS inducibility. RecF binds preferentially to single-stranded, linear DNA. It also seems to bind ATP.</text>
</comment>
<sequence>MRVTSLSLQQFRSYTALDLVFGDGDLHVLQGANAAGKTNLLEAFSLLSTGRSFLGVEEDHLIAWGHMYYRIRATVRSDARETQTIEIVSQSAPRRQRAGFLNDVRMPIGRLTGMLPAVTFLPQDLELFSGSPARRRDLLNDLLVQVAPEFSAHLQTYQKVLKQRNALLKKIREGTGREQDLTVWDDALAREGAAVTLGHVELLKVLQCTLEEELHALGEAWRQVELLYDRHGRATTFEGIESELKHDLLHFRERDLLIGTTTIGPHRHDWRIDVEGRELATFASRGQQRTAVLALLFLQVSYMEVRRGEKPVILLDDVFSELDHVHQERLMTSLKGHQVLLTTTHGVPGVSSATVWEVGGGKVMEQGVGLGRGA</sequence>
<accession>A0A0S1SHS3</accession>
<feature type="domain" description="RecF/RecN/SMC N-terminal" evidence="11">
    <location>
        <begin position="3"/>
        <end position="338"/>
    </location>
</feature>
<keyword evidence="9 10" id="KW-0227">DNA damage</keyword>
<evidence type="ECO:0000256" key="5">
    <source>
        <dbReference type="ARBA" id="ARBA00022705"/>
    </source>
</evidence>
<dbReference type="SUPFAM" id="SSF52540">
    <property type="entry name" value="P-loop containing nucleoside triphosphate hydrolases"/>
    <property type="match status" value="1"/>
</dbReference>
<accession>A0A0S1SQP2</accession>
<dbReference type="GO" id="GO:0005524">
    <property type="term" value="F:ATP binding"/>
    <property type="evidence" value="ECO:0007669"/>
    <property type="project" value="UniProtKB-UniRule"/>
</dbReference>
<dbReference type="InterPro" id="IPR001238">
    <property type="entry name" value="DNA-binding_RecF"/>
</dbReference>
<reference evidence="13" key="1">
    <citation type="submission" date="2015-10" db="EMBL/GenBank/DDBJ databases">
        <title>Analysis of five complete genome sequences for members of the class Peribacteria in the recently recognized Peregrinibacteria bacterial phylum.</title>
        <authorList>
            <person name="Anantharaman K."/>
            <person name="Brown C.T."/>
            <person name="Burstein D."/>
            <person name="Castelle C.J."/>
            <person name="Probst A.J."/>
            <person name="Thomas B.C."/>
            <person name="Williams K.H."/>
            <person name="Banfield J.F."/>
        </authorList>
    </citation>
    <scope>NUCLEOTIDE SEQUENCE [LARGE SCALE GENOMIC DNA]</scope>
</reference>
<proteinExistence type="inferred from homology"/>
<dbReference type="PROSITE" id="PS00618">
    <property type="entry name" value="RECF_2"/>
    <property type="match status" value="1"/>
</dbReference>
<dbReference type="HAMAP" id="MF_00365">
    <property type="entry name" value="RecF"/>
    <property type="match status" value="1"/>
</dbReference>
<dbReference type="InterPro" id="IPR018078">
    <property type="entry name" value="DNA-binding_RecF_CS"/>
</dbReference>
<name>A0A0S1SLE7_9BACT</name>
<dbReference type="InterPro" id="IPR042174">
    <property type="entry name" value="RecF_2"/>
</dbReference>
<keyword evidence="6 9" id="KW-0547">Nucleotide-binding</keyword>
<evidence type="ECO:0000256" key="8">
    <source>
        <dbReference type="ARBA" id="ARBA00023125"/>
    </source>
</evidence>
<dbReference type="NCBIfam" id="TIGR00611">
    <property type="entry name" value="recf"/>
    <property type="match status" value="1"/>
</dbReference>
<evidence type="ECO:0000256" key="7">
    <source>
        <dbReference type="ARBA" id="ARBA00022840"/>
    </source>
</evidence>
<keyword evidence="5 9" id="KW-0235">DNA replication</keyword>
<dbReference type="GO" id="GO:0009432">
    <property type="term" value="P:SOS response"/>
    <property type="evidence" value="ECO:0007669"/>
    <property type="project" value="UniProtKB-UniRule"/>
</dbReference>
<organism evidence="12 13">
    <name type="scientific">Candidatus Peribacter riflensis</name>
    <dbReference type="NCBI Taxonomy" id="1735162"/>
    <lineage>
        <taxon>Bacteria</taxon>
        <taxon>Candidatus Peregrinibacteriota</taxon>
        <taxon>Candidatus Peribacteria</taxon>
        <taxon>Candidatus Peribacterales</taxon>
        <taxon>Candidatus Peribacteraceae</taxon>
        <taxon>Candidatus Peribacter</taxon>
    </lineage>
</organism>